<proteinExistence type="predicted"/>
<evidence type="ECO:0000259" key="1">
    <source>
        <dbReference type="Pfam" id="PF00134"/>
    </source>
</evidence>
<accession>A0A5C3MR07</accession>
<dbReference type="InterPro" id="IPR013922">
    <property type="entry name" value="Cyclin_PHO80-like"/>
</dbReference>
<feature type="domain" description="Cyclin N-terminal" evidence="1">
    <location>
        <begin position="43"/>
        <end position="134"/>
    </location>
</feature>
<dbReference type="EMBL" id="ML213524">
    <property type="protein sequence ID" value="TFK47275.1"/>
    <property type="molecule type" value="Genomic_DNA"/>
</dbReference>
<sequence length="280" mass="31014">MLSSDPREFYAPYASACYRYLAEEFSSVSTITSPEGRILPFESFILHVLTRGGFPPDLACLALFLLHRVKSQQPYATAKDGSPLFIAALLLAEKSVADHGHHLNSWAEMSQFTMTKRLINSYERELLQVLQYNIHINPSQIEGFGHFKRVVGWPSQASDAVQKVLPHVPASLIARPSSVLHAAHEAYTKTPAIESPEHACASPIMGRAYSPVKGAAMDRISSSTRPFETIRLTRTHSTPIVPVVRPRISSRPTLPPLSRPPIFSPDSPLDATIPEYLHLI</sequence>
<evidence type="ECO:0000313" key="2">
    <source>
        <dbReference type="EMBL" id="TFK47275.1"/>
    </source>
</evidence>
<dbReference type="OrthoDB" id="2789372at2759"/>
<name>A0A5C3MR07_9AGAM</name>
<dbReference type="Proteomes" id="UP000305948">
    <property type="component" value="Unassembled WGS sequence"/>
</dbReference>
<dbReference type="AlphaFoldDB" id="A0A5C3MR07"/>
<reference evidence="2 3" key="1">
    <citation type="journal article" date="2019" name="Nat. Ecol. Evol.">
        <title>Megaphylogeny resolves global patterns of mushroom evolution.</title>
        <authorList>
            <person name="Varga T."/>
            <person name="Krizsan K."/>
            <person name="Foldi C."/>
            <person name="Dima B."/>
            <person name="Sanchez-Garcia M."/>
            <person name="Sanchez-Ramirez S."/>
            <person name="Szollosi G.J."/>
            <person name="Szarkandi J.G."/>
            <person name="Papp V."/>
            <person name="Albert L."/>
            <person name="Andreopoulos W."/>
            <person name="Angelini C."/>
            <person name="Antonin V."/>
            <person name="Barry K.W."/>
            <person name="Bougher N.L."/>
            <person name="Buchanan P."/>
            <person name="Buyck B."/>
            <person name="Bense V."/>
            <person name="Catcheside P."/>
            <person name="Chovatia M."/>
            <person name="Cooper J."/>
            <person name="Damon W."/>
            <person name="Desjardin D."/>
            <person name="Finy P."/>
            <person name="Geml J."/>
            <person name="Haridas S."/>
            <person name="Hughes K."/>
            <person name="Justo A."/>
            <person name="Karasinski D."/>
            <person name="Kautmanova I."/>
            <person name="Kiss B."/>
            <person name="Kocsube S."/>
            <person name="Kotiranta H."/>
            <person name="LaButti K.M."/>
            <person name="Lechner B.E."/>
            <person name="Liimatainen K."/>
            <person name="Lipzen A."/>
            <person name="Lukacs Z."/>
            <person name="Mihaltcheva S."/>
            <person name="Morgado L.N."/>
            <person name="Niskanen T."/>
            <person name="Noordeloos M.E."/>
            <person name="Ohm R.A."/>
            <person name="Ortiz-Santana B."/>
            <person name="Ovrebo C."/>
            <person name="Racz N."/>
            <person name="Riley R."/>
            <person name="Savchenko A."/>
            <person name="Shiryaev A."/>
            <person name="Soop K."/>
            <person name="Spirin V."/>
            <person name="Szebenyi C."/>
            <person name="Tomsovsky M."/>
            <person name="Tulloss R.E."/>
            <person name="Uehling J."/>
            <person name="Grigoriev I.V."/>
            <person name="Vagvolgyi C."/>
            <person name="Papp T."/>
            <person name="Martin F.M."/>
            <person name="Miettinen O."/>
            <person name="Hibbett D.S."/>
            <person name="Nagy L.G."/>
        </authorList>
    </citation>
    <scope>NUCLEOTIDE SEQUENCE [LARGE SCALE GENOMIC DNA]</scope>
    <source>
        <strain evidence="2 3">OMC1185</strain>
    </source>
</reference>
<dbReference type="InterPro" id="IPR036915">
    <property type="entry name" value="Cyclin-like_sf"/>
</dbReference>
<evidence type="ECO:0000313" key="3">
    <source>
        <dbReference type="Proteomes" id="UP000305948"/>
    </source>
</evidence>
<protein>
    <recommendedName>
        <fullName evidence="1">Cyclin N-terminal domain-containing protein</fullName>
    </recommendedName>
</protein>
<gene>
    <name evidence="2" type="ORF">OE88DRAFT_1665966</name>
</gene>
<dbReference type="PANTHER" id="PTHR15615:SF108">
    <property type="entry name" value="PROTEIN CNPPD1"/>
    <property type="match status" value="1"/>
</dbReference>
<dbReference type="Pfam" id="PF00134">
    <property type="entry name" value="Cyclin_N"/>
    <property type="match status" value="1"/>
</dbReference>
<dbReference type="InterPro" id="IPR006671">
    <property type="entry name" value="Cyclin_N"/>
</dbReference>
<dbReference type="CDD" id="cd20557">
    <property type="entry name" value="CYCLIN_ScPCL1-like"/>
    <property type="match status" value="1"/>
</dbReference>
<dbReference type="STRING" id="5364.A0A5C3MR07"/>
<dbReference type="SUPFAM" id="SSF47954">
    <property type="entry name" value="Cyclin-like"/>
    <property type="match status" value="1"/>
</dbReference>
<dbReference type="PANTHER" id="PTHR15615">
    <property type="match status" value="1"/>
</dbReference>
<organism evidence="2 3">
    <name type="scientific">Heliocybe sulcata</name>
    <dbReference type="NCBI Taxonomy" id="5364"/>
    <lineage>
        <taxon>Eukaryota</taxon>
        <taxon>Fungi</taxon>
        <taxon>Dikarya</taxon>
        <taxon>Basidiomycota</taxon>
        <taxon>Agaricomycotina</taxon>
        <taxon>Agaricomycetes</taxon>
        <taxon>Gloeophyllales</taxon>
        <taxon>Gloeophyllaceae</taxon>
        <taxon>Heliocybe</taxon>
    </lineage>
</organism>
<keyword evidence="3" id="KW-1185">Reference proteome</keyword>
<dbReference type="GO" id="GO:0019901">
    <property type="term" value="F:protein kinase binding"/>
    <property type="evidence" value="ECO:0007669"/>
    <property type="project" value="InterPro"/>
</dbReference>
<dbReference type="Gene3D" id="1.10.472.10">
    <property type="entry name" value="Cyclin-like"/>
    <property type="match status" value="1"/>
</dbReference>